<dbReference type="PROSITE" id="PS51257">
    <property type="entry name" value="PROKAR_LIPOPROTEIN"/>
    <property type="match status" value="1"/>
</dbReference>
<dbReference type="CDD" id="cd11577">
    <property type="entry name" value="GH71"/>
    <property type="match status" value="1"/>
</dbReference>
<dbReference type="InterPro" id="IPR005197">
    <property type="entry name" value="Glyco_hydro_71"/>
</dbReference>
<feature type="signal peptide" evidence="2">
    <location>
        <begin position="1"/>
        <end position="19"/>
    </location>
</feature>
<keyword evidence="3" id="KW-0378">Hydrolase</keyword>
<keyword evidence="2" id="KW-0732">Signal</keyword>
<comment type="caution">
    <text evidence="3">The sequence shown here is derived from an EMBL/GenBank/DDBJ whole genome shotgun (WGS) entry which is preliminary data.</text>
</comment>
<evidence type="ECO:0000313" key="3">
    <source>
        <dbReference type="EMBL" id="KAF7712655.1"/>
    </source>
</evidence>
<keyword evidence="4" id="KW-1185">Reference proteome</keyword>
<evidence type="ECO:0000313" key="4">
    <source>
        <dbReference type="Proteomes" id="UP000631181"/>
    </source>
</evidence>
<evidence type="ECO:0000256" key="2">
    <source>
        <dbReference type="SAM" id="SignalP"/>
    </source>
</evidence>
<proteinExistence type="predicted"/>
<organism evidence="3 4">
    <name type="scientific">Penicillium ucsense</name>
    <dbReference type="NCBI Taxonomy" id="2839758"/>
    <lineage>
        <taxon>Eukaryota</taxon>
        <taxon>Fungi</taxon>
        <taxon>Dikarya</taxon>
        <taxon>Ascomycota</taxon>
        <taxon>Pezizomycotina</taxon>
        <taxon>Eurotiomycetes</taxon>
        <taxon>Eurotiomycetidae</taxon>
        <taxon>Eurotiales</taxon>
        <taxon>Aspergillaceae</taxon>
        <taxon>Penicillium</taxon>
    </lineage>
</organism>
<protein>
    <submittedName>
        <fullName evidence="3">Glucan endo-1,3-alpha-glucosidase</fullName>
        <ecNumber evidence="3">3.2.1.59</ecNumber>
    </submittedName>
</protein>
<dbReference type="Proteomes" id="UP000631181">
    <property type="component" value="Unassembled WGS sequence"/>
</dbReference>
<feature type="chain" id="PRO_5035209867" evidence="2">
    <location>
        <begin position="20"/>
        <end position="1227"/>
    </location>
</feature>
<reference evidence="3" key="1">
    <citation type="journal article" date="2020" name="Front. Microbiol.">
        <title>Gene regulatory networks of Penicillium echinulatum 2HH and Penicillium oxalicum 114-2 inferred by a computational biology approach.</title>
        <authorList>
            <person name="Lenz A.R."/>
            <person name="Galan-Vasquez E."/>
            <person name="Balbinot E."/>
            <person name="De Abreu F.P."/>
            <person name="De Oliveira N.S."/>
            <person name="Da Rosa L.O."/>
            <person name="De Avila E Silva S."/>
            <person name="Camassola M."/>
            <person name="Dillon A.J.P."/>
            <person name="Perez-Rueda E."/>
        </authorList>
    </citation>
    <scope>NUCLEOTIDE SEQUENCE</scope>
    <source>
        <strain evidence="3">S1M29</strain>
    </source>
</reference>
<name>A0A8J8VW76_9EURO</name>
<dbReference type="Gene3D" id="3.20.20.80">
    <property type="entry name" value="Glycosidases"/>
    <property type="match status" value="1"/>
</dbReference>
<dbReference type="Pfam" id="PF03659">
    <property type="entry name" value="Glyco_hydro_71"/>
    <property type="match status" value="1"/>
</dbReference>
<dbReference type="AlphaFoldDB" id="A0A8J8VW76"/>
<sequence length="1227" mass="130803">MRYGWVWATALLFACRVEAAAVFAHFMVTNSANYTSDDWTKDMELAQDAHIDAFALNMAYGDPTNTEALKAAFSVADSVGFKLFFSFDYAGNGDWPMIDVIHLINQYRVHSSYFLYRGKALVSTFEGPGRAQDWSTIKDSTGCFFIPSWSSLGAKPAVETGVVDGLFSWAAWPWGGEDMSTYIDASYVQYLAGRPFMMPVSPWFYTNLPGYKKNWMWRGDHLWHDRWQEVLYLQPEFVQIISWNDYGESHYIGPLYDKAMEAFKIGKAPFNYATHMPHDGWRATLPFWIDLYKTGKAEVTKESLVTWYRLSPAAACGSGGTSGNTASQLQIEFSPAQIAQDRVFFSAILTRFTEVVVSIGGVAKQAAWSAVPDDDVGAFHGSVTFDGRTGPVEVYLIRDGSIYLSISGEAISETCENGIQNWNAWVGSTTSAQGNVLAKTSLSLTKQKCMAGTGANNFSGLCQFACKYGYCPLGACTCTKIGLGHLKPNSTGVMGFPIAGEGASYSGLCNFDCNLGFCPPSACGTVEVPLSTPSVSPFLPPACTSGTGIGNLAGLCDFGCAHGFCPINACTCTGQGALNVMSPTVDVTGQAAPGQDPVIYGPLCAYTCQRGYCPDGACVSHSGSSTGSDSGPGRDGNGATGDLFVPGSIADPNSSPNIVTGKAPINIIVGPTILPTPTVFVIGPVVIPIEVVKTVTTTVTVSGQTSVTSSLSRTVQSTTLAVPDHTAHEIPWWNWNITDPGITRTSTTLFPSISIGPIPFGDHRTFYPPPWPWSNTSLSLRVPTPTITFIQGDPPGPTCTSGCGKKCTSFCNKPCLLNCDEPEQTDSWTDPADPDPPTGHTKCSGPDCDNNGNCTGPYCMKTSCTGSDCDTEHHVCLGPNCRQTGCAGSGCDDDGTCKIPFFCVTSGCIGPDCIAKHQCVGPNCITIGCTGIDCEASTGDCVGCHCTKVSCTGPNCKPGGCMAENGCGDEECDSPATVSACTYLVTSWSSWYLASSTTATETHCATKTACNGQDTVVTKTAGAPECSVDSAYWSSISKDAESYDTTINGKAMPKVYVPTDRPGYDGSKFTLTEFGFADAVTTSSDQTETTASTTTTMIHVKPTSQPTDSGKIATFFLTVFESSVSWIYQWDILDHMAGQPYDPCKTKSDFVATANTVPPGPDFPNEDLGPFQSHGISGCMYTAGKDNTVGTMTCPGVSSITCQKDSDYDSHVDCFPASMTYVLSCWW</sequence>
<feature type="region of interest" description="Disordered" evidence="1">
    <location>
        <begin position="624"/>
        <end position="646"/>
    </location>
</feature>
<evidence type="ECO:0000256" key="1">
    <source>
        <dbReference type="SAM" id="MobiDB-lite"/>
    </source>
</evidence>
<gene>
    <name evidence="3" type="ORF">PECM_002441</name>
</gene>
<keyword evidence="3" id="KW-0326">Glycosidase</keyword>
<dbReference type="OrthoDB" id="1046782at2759"/>
<dbReference type="EC" id="3.2.1.59" evidence="3"/>
<dbReference type="GO" id="GO:0051118">
    <property type="term" value="F:glucan endo-1,3-alpha-glucosidase activity"/>
    <property type="evidence" value="ECO:0007669"/>
    <property type="project" value="UniProtKB-EC"/>
</dbReference>
<accession>A0A8J8VW76</accession>
<dbReference type="EMBL" id="WIWV01000160">
    <property type="protein sequence ID" value="KAF7712655.1"/>
    <property type="molecule type" value="Genomic_DNA"/>
</dbReference>